<evidence type="ECO:0000256" key="8">
    <source>
        <dbReference type="ARBA" id="ARBA00023049"/>
    </source>
</evidence>
<keyword evidence="5 22" id="KW-0732">Signal</keyword>
<keyword evidence="7 17" id="KW-0862">Zinc</keyword>
<feature type="binding site" evidence="17">
    <location>
        <position position="377"/>
    </location>
    <ligand>
        <name>Zn(2+)</name>
        <dbReference type="ChEBI" id="CHEBI:29105"/>
        <label>1</label>
        <note>catalytic</note>
    </ligand>
</feature>
<name>A0A8K0CZB7_IGNLU</name>
<dbReference type="GO" id="GO:0046872">
    <property type="term" value="F:metal ion binding"/>
    <property type="evidence" value="ECO:0007669"/>
    <property type="project" value="UniProtKB-KW"/>
</dbReference>
<evidence type="ECO:0000256" key="21">
    <source>
        <dbReference type="RuleBase" id="RU361144"/>
    </source>
</evidence>
<keyword evidence="10 14" id="KW-0325">Glycoprotein</keyword>
<dbReference type="PANTHER" id="PTHR10514">
    <property type="entry name" value="ANGIOTENSIN-CONVERTING ENZYME"/>
    <property type="match status" value="1"/>
</dbReference>
<evidence type="ECO:0000256" key="11">
    <source>
        <dbReference type="ARBA" id="ARBA00036868"/>
    </source>
</evidence>
<sequence length="624" mass="72442">MRKCFLLYLVHLGLLYNYVKASDPAIEEEEIRARAYIQLLNEKTAKRANEASIANWNYASNITDENLKKQLEVSARVAKETKEDWLETIKFNWKSFSDPDLYRQFKKYSILGTAALPEDKYTKLDKIISDMQTIYSTAKICDFKTKDKCDLALEPEITNILIKSRDAEELKQIWLQWRNKTAAAKDLFKDYVSLSNEAATLNNFTDTADYWLYGYEAADFKDQVKKLWEQLRPLYLQIHAYVRTKLRERYGDIVSEKGPIPAHLLGNMWAQTWGHIFDFTMPSPGAQKLDVTEEMVKQGYTPEKMFKLSEEFFTSLNLSAMTDLFWERSILEKPKDGRELICHASAWDFYDQKDFRIKQCTRVDFTDLITAHHEMGHIQYYLQYKSQPQVFREGANDGFHEAVGDVMSLSVSTTKHLKKIGLIGADVPDNDDNDLNNLYKIGLDKIVFLPFGYLMDLWRWDVFEGKTSPEDYNCNWWKYRNEIQGIEPPVDRSEKDFDPAAKYHIVADVPYLRYFVSYVIQFQFHRAACEIAGEYDASDPKKPLHKCDIYQSTAAGNAIGKMLQLGSSRPWPDAMQALTGQREMDASGLLEYFKPLQKYLEEENKKNNAFIGWEASTKKCSKAS</sequence>
<feature type="disulfide bond" evidence="18 20">
    <location>
        <begin position="342"/>
        <end position="360"/>
    </location>
</feature>
<evidence type="ECO:0000313" key="23">
    <source>
        <dbReference type="EMBL" id="KAF2896394.1"/>
    </source>
</evidence>
<keyword evidence="8 21" id="KW-0482">Metalloprotease</keyword>
<dbReference type="GO" id="GO:0005886">
    <property type="term" value="C:plasma membrane"/>
    <property type="evidence" value="ECO:0007669"/>
    <property type="project" value="TreeGrafter"/>
</dbReference>
<evidence type="ECO:0000256" key="7">
    <source>
        <dbReference type="ARBA" id="ARBA00022833"/>
    </source>
</evidence>
<comment type="caution">
    <text evidence="23">The sequence shown here is derived from an EMBL/GenBank/DDBJ whole genome shotgun (WGS) entry which is preliminary data.</text>
</comment>
<dbReference type="SUPFAM" id="SSF55486">
    <property type="entry name" value="Metalloproteases ('zincins'), catalytic domain"/>
    <property type="match status" value="1"/>
</dbReference>
<feature type="binding site" evidence="16">
    <location>
        <position position="513"/>
    </location>
    <ligand>
        <name>chloride</name>
        <dbReference type="ChEBI" id="CHEBI:17996"/>
        <label>1</label>
    </ligand>
</feature>
<proteinExistence type="inferred from homology"/>
<feature type="chain" id="PRO_5035420380" description="Angiotensin-converting enzyme" evidence="22">
    <location>
        <begin position="22"/>
        <end position="624"/>
    </location>
</feature>
<feature type="disulfide bond" evidence="20">
    <location>
        <begin position="141"/>
        <end position="149"/>
    </location>
</feature>
<dbReference type="GO" id="GO:0004180">
    <property type="term" value="F:carboxypeptidase activity"/>
    <property type="evidence" value="ECO:0007669"/>
    <property type="project" value="UniProtKB-KW"/>
</dbReference>
<keyword evidence="9 18" id="KW-1015">Disulfide bond</keyword>
<evidence type="ECO:0000256" key="5">
    <source>
        <dbReference type="ARBA" id="ARBA00022729"/>
    </source>
</evidence>
<feature type="binding site" evidence="19">
    <location>
        <position position="377"/>
    </location>
    <ligand>
        <name>Zn(2+)</name>
        <dbReference type="ChEBI" id="CHEBI:29105"/>
        <label>2</label>
        <note>catalytic</note>
    </ligand>
</feature>
<dbReference type="FunFam" id="1.10.1370.30:FF:000004">
    <property type="entry name" value="Angiotensin-converting enzyme"/>
    <property type="match status" value="1"/>
</dbReference>
<evidence type="ECO:0000256" key="19">
    <source>
        <dbReference type="PIRSR" id="PIRSR601548-8"/>
    </source>
</evidence>
<evidence type="ECO:0000256" key="4">
    <source>
        <dbReference type="ARBA" id="ARBA00022723"/>
    </source>
</evidence>
<reference evidence="23" key="1">
    <citation type="submission" date="2019-08" db="EMBL/GenBank/DDBJ databases">
        <title>The genome of the North American firefly Photinus pyralis.</title>
        <authorList>
            <consortium name="Photinus pyralis genome working group"/>
            <person name="Fallon T.R."/>
            <person name="Sander Lower S.E."/>
            <person name="Weng J.-K."/>
        </authorList>
    </citation>
    <scope>NUCLEOTIDE SEQUENCE</scope>
    <source>
        <strain evidence="23">TRF0915ILg1</strain>
        <tissue evidence="23">Whole body</tissue>
    </source>
</reference>
<dbReference type="Gene3D" id="1.10.1370.30">
    <property type="match status" value="1"/>
</dbReference>
<dbReference type="PANTHER" id="PTHR10514:SF44">
    <property type="entry name" value="ANGIOTENSIN-CONVERTING ENZYME-RELATED"/>
    <property type="match status" value="1"/>
</dbReference>
<keyword evidence="4 17" id="KW-0479">Metal-binding</keyword>
<keyword evidence="6 21" id="KW-0378">Hydrolase</keyword>
<keyword evidence="2 21" id="KW-0121">Carboxypeptidase</keyword>
<dbReference type="GO" id="GO:0008237">
    <property type="term" value="F:metallopeptidase activity"/>
    <property type="evidence" value="ECO:0007669"/>
    <property type="project" value="UniProtKB-KW"/>
</dbReference>
<evidence type="ECO:0000256" key="18">
    <source>
        <dbReference type="PIRSR" id="PIRSR601548-4"/>
    </source>
</evidence>
<feature type="signal peptide" evidence="22">
    <location>
        <begin position="1"/>
        <end position="21"/>
    </location>
</feature>
<dbReference type="Pfam" id="PF01401">
    <property type="entry name" value="Peptidase_M2"/>
    <property type="match status" value="1"/>
</dbReference>
<evidence type="ECO:0000256" key="17">
    <source>
        <dbReference type="PIRSR" id="PIRSR601548-3"/>
    </source>
</evidence>
<feature type="binding site" evidence="17">
    <location>
        <position position="373"/>
    </location>
    <ligand>
        <name>Zn(2+)</name>
        <dbReference type="ChEBI" id="CHEBI:29105"/>
        <label>1</label>
        <note>catalytic</note>
    </ligand>
</feature>
<evidence type="ECO:0000256" key="1">
    <source>
        <dbReference type="ARBA" id="ARBA00008139"/>
    </source>
</evidence>
<dbReference type="CDD" id="cd06461">
    <property type="entry name" value="M2_ACE"/>
    <property type="match status" value="1"/>
</dbReference>
<dbReference type="GO" id="GO:0006508">
    <property type="term" value="P:proteolysis"/>
    <property type="evidence" value="ECO:0007669"/>
    <property type="project" value="UniProtKB-KW"/>
</dbReference>
<dbReference type="Proteomes" id="UP000801492">
    <property type="component" value="Unassembled WGS sequence"/>
</dbReference>
<protein>
    <recommendedName>
        <fullName evidence="12 21">Angiotensin-converting enzyme</fullName>
        <ecNumber evidence="21">3.4.-.-</ecNumber>
    </recommendedName>
</protein>
<comment type="similarity">
    <text evidence="1 20 21">Belongs to the peptidase M2 family.</text>
</comment>
<evidence type="ECO:0000256" key="14">
    <source>
        <dbReference type="PIRSR" id="PIRSR601548-10"/>
    </source>
</evidence>
<feature type="disulfide bond" evidence="18 20">
    <location>
        <begin position="529"/>
        <end position="547"/>
    </location>
</feature>
<evidence type="ECO:0000256" key="2">
    <source>
        <dbReference type="ARBA" id="ARBA00022645"/>
    </source>
</evidence>
<evidence type="ECO:0000256" key="13">
    <source>
        <dbReference type="PIRSR" id="PIRSR601548-1"/>
    </source>
</evidence>
<dbReference type="OrthoDB" id="10029630at2759"/>
<evidence type="ECO:0000256" key="22">
    <source>
        <dbReference type="SAM" id="SignalP"/>
    </source>
</evidence>
<feature type="binding site" evidence="17">
    <location>
        <position position="401"/>
    </location>
    <ligand>
        <name>Zn(2+)</name>
        <dbReference type="ChEBI" id="CHEBI:29105"/>
        <label>1</label>
        <note>catalytic</note>
    </ligand>
</feature>
<dbReference type="InterPro" id="IPR001548">
    <property type="entry name" value="Peptidase_M2"/>
</dbReference>
<feature type="binding site" evidence="19">
    <location>
        <position position="401"/>
    </location>
    <ligand>
        <name>Zn(2+)</name>
        <dbReference type="ChEBI" id="CHEBI:29105"/>
        <label>2</label>
        <note>catalytic</note>
    </ligand>
</feature>
<evidence type="ECO:0000256" key="12">
    <source>
        <dbReference type="ARBA" id="ARBA00039858"/>
    </source>
</evidence>
<dbReference type="GO" id="GO:0005615">
    <property type="term" value="C:extracellular space"/>
    <property type="evidence" value="ECO:0007669"/>
    <property type="project" value="TreeGrafter"/>
</dbReference>
<keyword evidence="3 21" id="KW-0645">Protease</keyword>
<feature type="glycosylation site" description="N-linked (GlcNAc...) asparagine" evidence="14">
    <location>
        <position position="61"/>
    </location>
</feature>
<evidence type="ECO:0000256" key="3">
    <source>
        <dbReference type="ARBA" id="ARBA00022670"/>
    </source>
</evidence>
<comment type="cofactor">
    <cofactor evidence="21">
        <name>Zn(2+)</name>
        <dbReference type="ChEBI" id="CHEBI:29105"/>
    </cofactor>
    <text evidence="21">Binds 1 zinc ion per subunit.</text>
</comment>
<evidence type="ECO:0000256" key="15">
    <source>
        <dbReference type="PIRSR" id="PIRSR601548-11"/>
    </source>
</evidence>
<accession>A0A8K0CZB7</accession>
<feature type="binding site" evidence="19">
    <location>
        <position position="373"/>
    </location>
    <ligand>
        <name>Zn(2+)</name>
        <dbReference type="ChEBI" id="CHEBI:29105"/>
        <label>2</label>
        <note>catalytic</note>
    </ligand>
</feature>
<feature type="active site" description="Proton donor 1" evidence="13">
    <location>
        <position position="504"/>
    </location>
</feature>
<evidence type="ECO:0000256" key="6">
    <source>
        <dbReference type="ARBA" id="ARBA00022801"/>
    </source>
</evidence>
<keyword evidence="24" id="KW-1185">Reference proteome</keyword>
<dbReference type="PRINTS" id="PR00791">
    <property type="entry name" value="PEPDIPTASEA"/>
</dbReference>
<dbReference type="AlphaFoldDB" id="A0A8K0CZB7"/>
<feature type="active site" description="Proton acceptor 2" evidence="15">
    <location>
        <position position="374"/>
    </location>
</feature>
<organism evidence="23 24">
    <name type="scientific">Ignelater luminosus</name>
    <name type="common">Cucubano</name>
    <name type="synonym">Pyrophorus luminosus</name>
    <dbReference type="NCBI Taxonomy" id="2038154"/>
    <lineage>
        <taxon>Eukaryota</taxon>
        <taxon>Metazoa</taxon>
        <taxon>Ecdysozoa</taxon>
        <taxon>Arthropoda</taxon>
        <taxon>Hexapoda</taxon>
        <taxon>Insecta</taxon>
        <taxon>Pterygota</taxon>
        <taxon>Neoptera</taxon>
        <taxon>Endopterygota</taxon>
        <taxon>Coleoptera</taxon>
        <taxon>Polyphaga</taxon>
        <taxon>Elateriformia</taxon>
        <taxon>Elateroidea</taxon>
        <taxon>Elateridae</taxon>
        <taxon>Agrypninae</taxon>
        <taxon>Pyrophorini</taxon>
        <taxon>Ignelater</taxon>
    </lineage>
</organism>
<evidence type="ECO:0000256" key="16">
    <source>
        <dbReference type="PIRSR" id="PIRSR601548-2"/>
    </source>
</evidence>
<feature type="active site" description="Proton donor 2" evidence="15">
    <location>
        <position position="504"/>
    </location>
</feature>
<gene>
    <name evidence="23" type="ORF">ILUMI_09783</name>
</gene>
<dbReference type="PROSITE" id="PS52011">
    <property type="entry name" value="PEPTIDASE_M2"/>
    <property type="match status" value="1"/>
</dbReference>
<dbReference type="GO" id="GO:0008241">
    <property type="term" value="F:peptidyl-dipeptidase activity"/>
    <property type="evidence" value="ECO:0007669"/>
    <property type="project" value="UniProtKB-EC"/>
</dbReference>
<evidence type="ECO:0000256" key="20">
    <source>
        <dbReference type="PROSITE-ProRule" id="PRU01355"/>
    </source>
</evidence>
<evidence type="ECO:0000256" key="9">
    <source>
        <dbReference type="ARBA" id="ARBA00023157"/>
    </source>
</evidence>
<comment type="catalytic activity">
    <reaction evidence="11">
        <text>Release of a C-terminal dipeptide, oligopeptide-|-Xaa-Yaa, when Xaa is not Pro, and Yaa is neither Asp nor Glu. Thus, conversion of angiotensin I to angiotensin II, with increase in vasoconstrictor activity, but no action on angiotensin II.</text>
        <dbReference type="EC" id="3.4.15.1"/>
    </reaction>
</comment>
<feature type="active site" description="Proton acceptor 1" evidence="13">
    <location>
        <position position="374"/>
    </location>
</feature>
<dbReference type="EC" id="3.4.-.-" evidence="21"/>
<dbReference type="EMBL" id="VTPC01005155">
    <property type="protein sequence ID" value="KAF2896394.1"/>
    <property type="molecule type" value="Genomic_DNA"/>
</dbReference>
<evidence type="ECO:0000313" key="24">
    <source>
        <dbReference type="Proteomes" id="UP000801492"/>
    </source>
</evidence>
<evidence type="ECO:0000256" key="10">
    <source>
        <dbReference type="ARBA" id="ARBA00023180"/>
    </source>
</evidence>
<feature type="binding site" evidence="16">
    <location>
        <position position="215"/>
    </location>
    <ligand>
        <name>chloride</name>
        <dbReference type="ChEBI" id="CHEBI:17996"/>
        <label>1</label>
    </ligand>
</feature>